<sequence length="79" mass="9045">MFSKIISQSTARIANRQIIRHSSNAAKTPGSSHLGESWILTEAKRVGPNLLFWGSAMTTVLLWPSFIKYFKDPNYKERY</sequence>
<gene>
    <name evidence="2" type="primary">TPHA0A01740</name>
    <name evidence="2" type="ordered locus">TPHA_0A01740</name>
</gene>
<keyword evidence="1" id="KW-0812">Transmembrane</keyword>
<keyword evidence="1" id="KW-1133">Transmembrane helix</keyword>
<dbReference type="OrthoDB" id="4037199at2759"/>
<dbReference type="KEGG" id="tpf:TPHA_0A01740"/>
<accession>G8BMX9</accession>
<dbReference type="GeneID" id="11532365"/>
<dbReference type="Proteomes" id="UP000005666">
    <property type="component" value="Chromosome 1"/>
</dbReference>
<reference evidence="2 3" key="1">
    <citation type="journal article" date="2011" name="Proc. Natl. Acad. Sci. U.S.A.">
        <title>Evolutionary erosion of yeast sex chromosomes by mating-type switching accidents.</title>
        <authorList>
            <person name="Gordon J.L."/>
            <person name="Armisen D."/>
            <person name="Proux-Wera E."/>
            <person name="Oheigeartaigh S.S."/>
            <person name="Byrne K.P."/>
            <person name="Wolfe K.H."/>
        </authorList>
    </citation>
    <scope>NUCLEOTIDE SEQUENCE [LARGE SCALE GENOMIC DNA]</scope>
    <source>
        <strain evidence="3">ATCC 24235 / CBS 4417 / NBRC 1672 / NRRL Y-8282 / UCD 70-5</strain>
    </source>
</reference>
<evidence type="ECO:0000313" key="3">
    <source>
        <dbReference type="Proteomes" id="UP000005666"/>
    </source>
</evidence>
<keyword evidence="3" id="KW-1185">Reference proteome</keyword>
<protein>
    <submittedName>
        <fullName evidence="2">Uncharacterized protein</fullName>
    </submittedName>
</protein>
<name>G8BMX9_TETPH</name>
<proteinExistence type="predicted"/>
<dbReference type="EMBL" id="HE612856">
    <property type="protein sequence ID" value="CCE61257.1"/>
    <property type="molecule type" value="Genomic_DNA"/>
</dbReference>
<feature type="transmembrane region" description="Helical" evidence="1">
    <location>
        <begin position="50"/>
        <end position="70"/>
    </location>
</feature>
<dbReference type="RefSeq" id="XP_003683691.1">
    <property type="nucleotide sequence ID" value="XM_003683643.1"/>
</dbReference>
<dbReference type="HOGENOM" id="CLU_195457_0_0_1"/>
<dbReference type="AlphaFoldDB" id="G8BMX9"/>
<organism evidence="2 3">
    <name type="scientific">Tetrapisispora phaffii (strain ATCC 24235 / CBS 4417 / NBRC 1672 / NRRL Y-8282 / UCD 70-5)</name>
    <name type="common">Yeast</name>
    <name type="synonym">Fabospora phaffii</name>
    <dbReference type="NCBI Taxonomy" id="1071381"/>
    <lineage>
        <taxon>Eukaryota</taxon>
        <taxon>Fungi</taxon>
        <taxon>Dikarya</taxon>
        <taxon>Ascomycota</taxon>
        <taxon>Saccharomycotina</taxon>
        <taxon>Saccharomycetes</taxon>
        <taxon>Saccharomycetales</taxon>
        <taxon>Saccharomycetaceae</taxon>
        <taxon>Tetrapisispora</taxon>
    </lineage>
</organism>
<evidence type="ECO:0000256" key="1">
    <source>
        <dbReference type="SAM" id="Phobius"/>
    </source>
</evidence>
<keyword evidence="1" id="KW-0472">Membrane</keyword>
<evidence type="ECO:0000313" key="2">
    <source>
        <dbReference type="EMBL" id="CCE61257.1"/>
    </source>
</evidence>